<dbReference type="InterPro" id="IPR051048">
    <property type="entry name" value="Peptidase_S8/S53_subtilisin"/>
</dbReference>
<dbReference type="PRINTS" id="PR00723">
    <property type="entry name" value="SUBTILISIN"/>
</dbReference>
<organism evidence="8 9">
    <name type="scientific">Aequorivita xiaoshiensis</name>
    <dbReference type="NCBI Taxonomy" id="2874476"/>
    <lineage>
        <taxon>Bacteria</taxon>
        <taxon>Pseudomonadati</taxon>
        <taxon>Bacteroidota</taxon>
        <taxon>Flavobacteriia</taxon>
        <taxon>Flavobacteriales</taxon>
        <taxon>Flavobacteriaceae</taxon>
        <taxon>Aequorivita</taxon>
    </lineage>
</organism>
<keyword evidence="6" id="KW-0732">Signal</keyword>
<dbReference type="Pfam" id="PF00082">
    <property type="entry name" value="Peptidase_S8"/>
    <property type="match status" value="1"/>
</dbReference>
<evidence type="ECO:0000256" key="1">
    <source>
        <dbReference type="ARBA" id="ARBA00011073"/>
    </source>
</evidence>
<feature type="active site" description="Charge relay system" evidence="5">
    <location>
        <position position="191"/>
    </location>
</feature>
<dbReference type="SUPFAM" id="SSF52743">
    <property type="entry name" value="Subtilisin-like"/>
    <property type="match status" value="1"/>
</dbReference>
<dbReference type="InterPro" id="IPR015500">
    <property type="entry name" value="Peptidase_S8_subtilisin-rel"/>
</dbReference>
<feature type="signal peptide" evidence="6">
    <location>
        <begin position="1"/>
        <end position="19"/>
    </location>
</feature>
<evidence type="ECO:0000256" key="4">
    <source>
        <dbReference type="ARBA" id="ARBA00022825"/>
    </source>
</evidence>
<dbReference type="PROSITE" id="PS51892">
    <property type="entry name" value="SUBTILASE"/>
    <property type="match status" value="1"/>
</dbReference>
<feature type="chain" id="PRO_5040917211" evidence="6">
    <location>
        <begin position="20"/>
        <end position="543"/>
    </location>
</feature>
<dbReference type="RefSeq" id="WP_237609031.1">
    <property type="nucleotide sequence ID" value="NZ_JAIRBB010000014.1"/>
</dbReference>
<comment type="caution">
    <text evidence="8">The sequence shown here is derived from an EMBL/GenBank/DDBJ whole genome shotgun (WGS) entry which is preliminary data.</text>
</comment>
<reference evidence="8" key="1">
    <citation type="submission" date="2021-09" db="EMBL/GenBank/DDBJ databases">
        <title>Genome of Aequorivita sp. strain F64183.</title>
        <authorList>
            <person name="Wang Y."/>
        </authorList>
    </citation>
    <scope>NUCLEOTIDE SEQUENCE</scope>
    <source>
        <strain evidence="8">F64183</strain>
    </source>
</reference>
<dbReference type="GO" id="GO:0004252">
    <property type="term" value="F:serine-type endopeptidase activity"/>
    <property type="evidence" value="ECO:0007669"/>
    <property type="project" value="UniProtKB-UniRule"/>
</dbReference>
<protein>
    <submittedName>
        <fullName evidence="8">S8/S53 family peptidase</fullName>
    </submittedName>
</protein>
<dbReference type="AlphaFoldDB" id="A0A9X1U6T8"/>
<dbReference type="EMBL" id="JAIRBB010000014">
    <property type="protein sequence ID" value="MCG2431953.1"/>
    <property type="molecule type" value="Genomic_DNA"/>
</dbReference>
<proteinExistence type="inferred from homology"/>
<gene>
    <name evidence="8" type="ORF">K8344_12545</name>
</gene>
<keyword evidence="2 5" id="KW-0645">Protease</keyword>
<keyword evidence="3 5" id="KW-0378">Hydrolase</keyword>
<dbReference type="CDD" id="cd00306">
    <property type="entry name" value="Peptidases_S8_S53"/>
    <property type="match status" value="1"/>
</dbReference>
<dbReference type="InterPro" id="IPR000209">
    <property type="entry name" value="Peptidase_S8/S53_dom"/>
</dbReference>
<evidence type="ECO:0000256" key="5">
    <source>
        <dbReference type="PROSITE-ProRule" id="PRU01240"/>
    </source>
</evidence>
<keyword evidence="4 5" id="KW-0720">Serine protease</keyword>
<sequence length="543" mass="60297">MKHYLIVIFCLIISIPSTAQSDSWFYLTARDSTVEVPFVKEGNYLKYTGNNSRLKSVFENYKISEFKKTYRRAKKEDLDATFFVIADNSFLLEDLLQTSGGLFKRGEIIPDEQKKIFEPNDYGLTSTIGGNEGFAANLDYLDFLGLPEAWYYTTGDSRTIIGISDGAIDTTNIDLKDKTKIFHKSPDVDGHGTSVAAIAAAQGDNGYGIPGVCYDCAIYGTTYGRFRTFEILQELSKAGAKVINCSWVGSYNTPEVQDEVNEMFARGTILVAAAGNRGWERNKGEMSYFPASYDNVISVSSVNYKYENIEDNILKSDNNKFYIENIRGYVGRTGGFKNNDITQAVSTYPVSVTTLNKDVDILAPSNGQLRFTHSIKEGKPVYITIEATSPAAPLVSGTIGLMFSLYPCLPVTEVESILKMTSTNIDHIEANKPFAGKYGAGMLHTGRAVKMVFDMFAEKGPVTIENQSFNRWNFKLTSHAEVILQNQTFKDDASLNLTSKKGITIGKNTVLKPNAKGKIHLQIDPTLQKECELQLRDPSIMKD</sequence>
<dbReference type="GO" id="GO:0006508">
    <property type="term" value="P:proteolysis"/>
    <property type="evidence" value="ECO:0007669"/>
    <property type="project" value="UniProtKB-KW"/>
</dbReference>
<name>A0A9X1U6T8_9FLAO</name>
<dbReference type="Gene3D" id="3.40.50.200">
    <property type="entry name" value="Peptidase S8/S53 domain"/>
    <property type="match status" value="1"/>
</dbReference>
<evidence type="ECO:0000313" key="9">
    <source>
        <dbReference type="Proteomes" id="UP001139462"/>
    </source>
</evidence>
<evidence type="ECO:0000256" key="6">
    <source>
        <dbReference type="SAM" id="SignalP"/>
    </source>
</evidence>
<evidence type="ECO:0000313" key="8">
    <source>
        <dbReference type="EMBL" id="MCG2431953.1"/>
    </source>
</evidence>
<dbReference type="PANTHER" id="PTHR43399:SF4">
    <property type="entry name" value="CELL WALL-ASSOCIATED PROTEASE"/>
    <property type="match status" value="1"/>
</dbReference>
<keyword evidence="9" id="KW-1185">Reference proteome</keyword>
<evidence type="ECO:0000259" key="7">
    <source>
        <dbReference type="Pfam" id="PF00082"/>
    </source>
</evidence>
<accession>A0A9X1U6T8</accession>
<dbReference type="InterPro" id="IPR036852">
    <property type="entry name" value="Peptidase_S8/S53_dom_sf"/>
</dbReference>
<dbReference type="PANTHER" id="PTHR43399">
    <property type="entry name" value="SUBTILISIN-RELATED"/>
    <property type="match status" value="1"/>
</dbReference>
<comment type="similarity">
    <text evidence="1 5">Belongs to the peptidase S8 family.</text>
</comment>
<evidence type="ECO:0000256" key="3">
    <source>
        <dbReference type="ARBA" id="ARBA00022801"/>
    </source>
</evidence>
<feature type="domain" description="Peptidase S8/S53" evidence="7">
    <location>
        <begin position="158"/>
        <end position="432"/>
    </location>
</feature>
<feature type="active site" description="Charge relay system" evidence="5">
    <location>
        <position position="389"/>
    </location>
</feature>
<evidence type="ECO:0000256" key="2">
    <source>
        <dbReference type="ARBA" id="ARBA00022670"/>
    </source>
</evidence>
<feature type="active site" description="Charge relay system" evidence="5">
    <location>
        <position position="165"/>
    </location>
</feature>
<dbReference type="Proteomes" id="UP001139462">
    <property type="component" value="Unassembled WGS sequence"/>
</dbReference>